<evidence type="ECO:0000313" key="1">
    <source>
        <dbReference type="Ensembl" id="ENSSAUP00010042683.1"/>
    </source>
</evidence>
<dbReference type="Proteomes" id="UP000472265">
    <property type="component" value="Unassembled WGS sequence"/>
</dbReference>
<name>A0A671WVI2_SPAAU</name>
<reference evidence="1" key="2">
    <citation type="submission" date="2025-09" db="UniProtKB">
        <authorList>
            <consortium name="Ensembl"/>
        </authorList>
    </citation>
    <scope>IDENTIFICATION</scope>
</reference>
<proteinExistence type="predicted"/>
<sequence length="74" mass="8969">MNRHTRRYQCRRLGKSMFKSGLYNSPQHTCLTEKGTLIHCLWECSQILVFWENVVKCLSRTDYLLLLPYEPWFE</sequence>
<keyword evidence="2" id="KW-1185">Reference proteome</keyword>
<accession>A0A671WVI2</accession>
<dbReference type="Ensembl" id="ENSSAUT00010044920.1">
    <property type="protein sequence ID" value="ENSSAUP00010042683.1"/>
    <property type="gene ID" value="ENSSAUG00010017922.1"/>
</dbReference>
<protein>
    <submittedName>
        <fullName evidence="1">Uncharacterized protein</fullName>
    </submittedName>
</protein>
<dbReference type="InParanoid" id="A0A671WVI2"/>
<dbReference type="AlphaFoldDB" id="A0A671WVI2"/>
<reference evidence="1" key="1">
    <citation type="submission" date="2025-08" db="UniProtKB">
        <authorList>
            <consortium name="Ensembl"/>
        </authorList>
    </citation>
    <scope>IDENTIFICATION</scope>
</reference>
<evidence type="ECO:0000313" key="2">
    <source>
        <dbReference type="Proteomes" id="UP000472265"/>
    </source>
</evidence>
<organism evidence="1 2">
    <name type="scientific">Sparus aurata</name>
    <name type="common">Gilthead sea bream</name>
    <dbReference type="NCBI Taxonomy" id="8175"/>
    <lineage>
        <taxon>Eukaryota</taxon>
        <taxon>Metazoa</taxon>
        <taxon>Chordata</taxon>
        <taxon>Craniata</taxon>
        <taxon>Vertebrata</taxon>
        <taxon>Euteleostomi</taxon>
        <taxon>Actinopterygii</taxon>
        <taxon>Neopterygii</taxon>
        <taxon>Teleostei</taxon>
        <taxon>Neoteleostei</taxon>
        <taxon>Acanthomorphata</taxon>
        <taxon>Eupercaria</taxon>
        <taxon>Spariformes</taxon>
        <taxon>Sparidae</taxon>
        <taxon>Sparus</taxon>
    </lineage>
</organism>